<evidence type="ECO:0000256" key="2">
    <source>
        <dbReference type="SAM" id="Phobius"/>
    </source>
</evidence>
<feature type="region of interest" description="Disordered" evidence="1">
    <location>
        <begin position="116"/>
        <end position="174"/>
    </location>
</feature>
<sequence>MINIQNIEHPCIVYSSIFPFLTGSSNTYSLPPTASSYPLLTLSLRYSDIMSQAHLTFLGLCAILLLAICHFLQPALIVFTCILVYLLWYSHQQAMEYPESHFRRWRERLDSLRGDGEGYGGEMSTAETMHRRTSLSRTRTSIPRPMHYVPRSRNTSDIDSDRDGSEWDVPTQGAERIGGRSRRRFLLTHRK</sequence>
<dbReference type="EMBL" id="JASBNA010000010">
    <property type="protein sequence ID" value="KAK7688476.1"/>
    <property type="molecule type" value="Genomic_DNA"/>
</dbReference>
<organism evidence="3 4">
    <name type="scientific">Cerrena zonata</name>
    <dbReference type="NCBI Taxonomy" id="2478898"/>
    <lineage>
        <taxon>Eukaryota</taxon>
        <taxon>Fungi</taxon>
        <taxon>Dikarya</taxon>
        <taxon>Basidiomycota</taxon>
        <taxon>Agaricomycotina</taxon>
        <taxon>Agaricomycetes</taxon>
        <taxon>Polyporales</taxon>
        <taxon>Cerrenaceae</taxon>
        <taxon>Cerrena</taxon>
    </lineage>
</organism>
<dbReference type="AlphaFoldDB" id="A0AAW0G569"/>
<evidence type="ECO:0000313" key="3">
    <source>
        <dbReference type="EMBL" id="KAK7688476.1"/>
    </source>
</evidence>
<protein>
    <submittedName>
        <fullName evidence="3">Uncharacterized protein</fullName>
    </submittedName>
</protein>
<evidence type="ECO:0000256" key="1">
    <source>
        <dbReference type="SAM" id="MobiDB-lite"/>
    </source>
</evidence>
<accession>A0AAW0G569</accession>
<dbReference type="Proteomes" id="UP001385951">
    <property type="component" value="Unassembled WGS sequence"/>
</dbReference>
<gene>
    <name evidence="3" type="ORF">QCA50_008014</name>
</gene>
<keyword evidence="2" id="KW-1133">Transmembrane helix</keyword>
<feature type="transmembrane region" description="Helical" evidence="2">
    <location>
        <begin position="55"/>
        <end position="88"/>
    </location>
</feature>
<keyword evidence="4" id="KW-1185">Reference proteome</keyword>
<evidence type="ECO:0000313" key="4">
    <source>
        <dbReference type="Proteomes" id="UP001385951"/>
    </source>
</evidence>
<name>A0AAW0G569_9APHY</name>
<proteinExistence type="predicted"/>
<comment type="caution">
    <text evidence="3">The sequence shown here is derived from an EMBL/GenBank/DDBJ whole genome shotgun (WGS) entry which is preliminary data.</text>
</comment>
<feature type="compositionally biased region" description="Basic and acidic residues" evidence="1">
    <location>
        <begin position="154"/>
        <end position="165"/>
    </location>
</feature>
<reference evidence="3 4" key="1">
    <citation type="submission" date="2022-09" db="EMBL/GenBank/DDBJ databases">
        <authorList>
            <person name="Palmer J.M."/>
        </authorList>
    </citation>
    <scope>NUCLEOTIDE SEQUENCE [LARGE SCALE GENOMIC DNA]</scope>
    <source>
        <strain evidence="3 4">DSM 7382</strain>
    </source>
</reference>
<keyword evidence="2" id="KW-0472">Membrane</keyword>
<keyword evidence="2" id="KW-0812">Transmembrane</keyword>